<dbReference type="Pfam" id="PF03031">
    <property type="entry name" value="NIF"/>
    <property type="match status" value="1"/>
</dbReference>
<dbReference type="InterPro" id="IPR023214">
    <property type="entry name" value="HAD_sf"/>
</dbReference>
<name>A0AA85JJ16_TRIRE</name>
<sequence>MLVQNDTMKHNIIKDGESQPIQASVEIKHYPKERSARSTKRSNAIRSTERSRQKSLNIMLCGCLVPGTECTSNIEHHPIDNNRRLLPTSAIQSMESLSISRKTGSNHSVQPSDTSENSSVVRLQPVVNLPSCALITDALLSQTKRAGMITETIPTNGTKRQGWRSFRFSRRKEASVGKTKHYDPVLGTTVTRPVKSSASYSETEKKSDVDQSHVFSPLPSQALSETVNTDEHHTALLGPKSEADKSKKCFVIDLDETLVHSSFKVIEHADFKVGVEIDGVTHRVYVLKRPHVDLFLSTMANLYECVLFTASLAKYADPVADFIDKWHAFRYRLFRESCVYHRGNYVKDLSHLGRPINQVVILDNSPASYMFHASHAVQISSWFDDANDRVLLDLIPYFEKLATQPNVVDFLKNNVPPTPFAAVGTVGLPASLFPHTAFPVSGKSTADGNSIISSIKRPTVASPFPVSSADNRSQNQNQMSSTNTITNAPSTTIATTTTCTTVSTPIESKTIVGSTNSDTLPVITKLIPSSSGPTLTPVAKKQDVSTFPAPLSLAAYVPITSPSSLNAIASSKVYPSSSSVQTFIPVTNTNLSNSLLSSSNETVSPPPSSSPPPPQISEEVSGISSVSSPKSSTNQSCHIPCVVVKSTEQNSAVNKQKIALNSSYHQKKPLHTNKRFVNVSNYFKSNPHTTNNTTNTTATTTITTTTTVIGENHDRRPLSSDKKK</sequence>
<feature type="domain" description="FCP1 homology" evidence="2">
    <location>
        <begin position="243"/>
        <end position="401"/>
    </location>
</feature>
<dbReference type="InterPro" id="IPR004274">
    <property type="entry name" value="FCP1_dom"/>
</dbReference>
<dbReference type="InterPro" id="IPR011948">
    <property type="entry name" value="Dullard_phosphatase"/>
</dbReference>
<evidence type="ECO:0000313" key="4">
    <source>
        <dbReference type="WBParaSite" id="TREG1_33950.1"/>
    </source>
</evidence>
<reference evidence="3" key="1">
    <citation type="submission" date="2022-06" db="EMBL/GenBank/DDBJ databases">
        <authorList>
            <person name="Berger JAMES D."/>
            <person name="Berger JAMES D."/>
        </authorList>
    </citation>
    <scope>NUCLEOTIDE SEQUENCE [LARGE SCALE GENOMIC DNA]</scope>
</reference>
<protein>
    <recommendedName>
        <fullName evidence="2">FCP1 homology domain-containing protein</fullName>
    </recommendedName>
</protein>
<feature type="compositionally biased region" description="Low complexity" evidence="1">
    <location>
        <begin position="616"/>
        <end position="632"/>
    </location>
</feature>
<keyword evidence="3" id="KW-1185">Reference proteome</keyword>
<feature type="region of interest" description="Disordered" evidence="1">
    <location>
        <begin position="460"/>
        <end position="489"/>
    </location>
</feature>
<dbReference type="SMART" id="SM00577">
    <property type="entry name" value="CPDc"/>
    <property type="match status" value="1"/>
</dbReference>
<reference evidence="4" key="2">
    <citation type="submission" date="2023-11" db="UniProtKB">
        <authorList>
            <consortium name="WormBaseParasite"/>
        </authorList>
    </citation>
    <scope>IDENTIFICATION</scope>
</reference>
<dbReference type="GO" id="GO:0016791">
    <property type="term" value="F:phosphatase activity"/>
    <property type="evidence" value="ECO:0007669"/>
    <property type="project" value="InterPro"/>
</dbReference>
<dbReference type="AlphaFoldDB" id="A0AA85JJ16"/>
<evidence type="ECO:0000259" key="2">
    <source>
        <dbReference type="PROSITE" id="PS50969"/>
    </source>
</evidence>
<organism evidence="3 4">
    <name type="scientific">Trichobilharzia regenti</name>
    <name type="common">Nasal bird schistosome</name>
    <dbReference type="NCBI Taxonomy" id="157069"/>
    <lineage>
        <taxon>Eukaryota</taxon>
        <taxon>Metazoa</taxon>
        <taxon>Spiralia</taxon>
        <taxon>Lophotrochozoa</taxon>
        <taxon>Platyhelminthes</taxon>
        <taxon>Trematoda</taxon>
        <taxon>Digenea</taxon>
        <taxon>Strigeidida</taxon>
        <taxon>Schistosomatoidea</taxon>
        <taxon>Schistosomatidae</taxon>
        <taxon>Trichobilharzia</taxon>
    </lineage>
</organism>
<dbReference type="InterPro" id="IPR050365">
    <property type="entry name" value="TIM50"/>
</dbReference>
<dbReference type="PROSITE" id="PS50969">
    <property type="entry name" value="FCP1"/>
    <property type="match status" value="1"/>
</dbReference>
<proteinExistence type="predicted"/>
<dbReference type="CDD" id="cd07521">
    <property type="entry name" value="HAD_FCP1-like"/>
    <property type="match status" value="1"/>
</dbReference>
<feature type="compositionally biased region" description="Polar residues" evidence="1">
    <location>
        <begin position="468"/>
        <end position="479"/>
    </location>
</feature>
<evidence type="ECO:0000313" key="3">
    <source>
        <dbReference type="Proteomes" id="UP000050795"/>
    </source>
</evidence>
<dbReference type="InterPro" id="IPR036412">
    <property type="entry name" value="HAD-like_sf"/>
</dbReference>
<accession>A0AA85JJ16</accession>
<feature type="compositionally biased region" description="Pro residues" evidence="1">
    <location>
        <begin position="604"/>
        <end position="615"/>
    </location>
</feature>
<evidence type="ECO:0000256" key="1">
    <source>
        <dbReference type="SAM" id="MobiDB-lite"/>
    </source>
</evidence>
<feature type="region of interest" description="Disordered" evidence="1">
    <location>
        <begin position="98"/>
        <end position="117"/>
    </location>
</feature>
<dbReference type="NCBIfam" id="TIGR02251">
    <property type="entry name" value="HIF-SF_euk"/>
    <property type="match status" value="1"/>
</dbReference>
<feature type="region of interest" description="Disordered" evidence="1">
    <location>
        <begin position="595"/>
        <end position="636"/>
    </location>
</feature>
<dbReference type="Proteomes" id="UP000050795">
    <property type="component" value="Unassembled WGS sequence"/>
</dbReference>
<feature type="region of interest" description="Disordered" evidence="1">
    <location>
        <begin position="31"/>
        <end position="51"/>
    </location>
</feature>
<dbReference type="FunFam" id="3.40.50.1000:FF:000093">
    <property type="entry name" value="NLI interacting factor-like phosphatase family protein"/>
    <property type="match status" value="1"/>
</dbReference>
<feature type="compositionally biased region" description="Low complexity" evidence="1">
    <location>
        <begin position="480"/>
        <end position="489"/>
    </location>
</feature>
<dbReference type="SUPFAM" id="SSF56784">
    <property type="entry name" value="HAD-like"/>
    <property type="match status" value="1"/>
</dbReference>
<dbReference type="Gene3D" id="3.40.50.1000">
    <property type="entry name" value="HAD superfamily/HAD-like"/>
    <property type="match status" value="1"/>
</dbReference>
<dbReference type="PANTHER" id="PTHR12210">
    <property type="entry name" value="DULLARD PROTEIN PHOSPHATASE"/>
    <property type="match status" value="1"/>
</dbReference>
<dbReference type="WBParaSite" id="TREG1_33950.1">
    <property type="protein sequence ID" value="TREG1_33950.1"/>
    <property type="gene ID" value="TREG1_33950"/>
</dbReference>